<reference evidence="2 3" key="1">
    <citation type="submission" date="2018-10" db="EMBL/GenBank/DDBJ databases">
        <title>Genomic Encyclopedia of Type Strains, Phase IV (KMG-IV): sequencing the most valuable type-strain genomes for metagenomic binning, comparative biology and taxonomic classification.</title>
        <authorList>
            <person name="Goeker M."/>
        </authorList>
    </citation>
    <scope>NUCLEOTIDE SEQUENCE [LARGE SCALE GENOMIC DNA]</scope>
    <source>
        <strain evidence="2 3">DSM 4734</strain>
    </source>
</reference>
<proteinExistence type="predicted"/>
<feature type="transmembrane region" description="Helical" evidence="1">
    <location>
        <begin position="139"/>
        <end position="158"/>
    </location>
</feature>
<feature type="transmembrane region" description="Helical" evidence="1">
    <location>
        <begin position="108"/>
        <end position="127"/>
    </location>
</feature>
<dbReference type="OrthoDB" id="7540170at2"/>
<dbReference type="RefSeq" id="WP_121210207.1">
    <property type="nucleotide sequence ID" value="NZ_RBIM01000002.1"/>
</dbReference>
<feature type="transmembrane region" description="Helical" evidence="1">
    <location>
        <begin position="44"/>
        <end position="64"/>
    </location>
</feature>
<organism evidence="2 3">
    <name type="scientific">Maricaulis maris</name>
    <dbReference type="NCBI Taxonomy" id="74318"/>
    <lineage>
        <taxon>Bacteria</taxon>
        <taxon>Pseudomonadati</taxon>
        <taxon>Pseudomonadota</taxon>
        <taxon>Alphaproteobacteria</taxon>
        <taxon>Maricaulales</taxon>
        <taxon>Maricaulaceae</taxon>
        <taxon>Maricaulis</taxon>
    </lineage>
</organism>
<feature type="transmembrane region" description="Helical" evidence="1">
    <location>
        <begin position="12"/>
        <end position="32"/>
    </location>
</feature>
<evidence type="ECO:0000313" key="2">
    <source>
        <dbReference type="EMBL" id="RKR02958.1"/>
    </source>
</evidence>
<dbReference type="Proteomes" id="UP000273675">
    <property type="component" value="Unassembled WGS sequence"/>
</dbReference>
<keyword evidence="1" id="KW-1133">Transmembrane helix</keyword>
<feature type="transmembrane region" description="Helical" evidence="1">
    <location>
        <begin position="164"/>
        <end position="182"/>
    </location>
</feature>
<dbReference type="EMBL" id="RBIM01000002">
    <property type="protein sequence ID" value="RKR02958.1"/>
    <property type="molecule type" value="Genomic_DNA"/>
</dbReference>
<keyword evidence="1" id="KW-0812">Transmembrane</keyword>
<name>A0A495DLZ9_9PROT</name>
<dbReference type="AlphaFoldDB" id="A0A495DLZ9"/>
<protein>
    <submittedName>
        <fullName evidence="2">Uncharacterized protein</fullName>
    </submittedName>
</protein>
<sequence length="214" mass="23440">MTMTRRGERFFFFYALALFAIVATAFPLHALVNGDELPPLLPHMHVHAVSMGLWFALMMGQTSLIGRGNYGLHKTLGVSSLALVPVMLGTGLYISWENLVRTGDNTILIANIANAAVFLVFYSAALLNRAKAALHKRFMLFAGLALMFPAFSRVTYILHVDVYLVLPMWLAFLLAVPVYDLITQRRITAASAFAVAINGIYIVSLILATSPPPG</sequence>
<evidence type="ECO:0000256" key="1">
    <source>
        <dbReference type="SAM" id="Phobius"/>
    </source>
</evidence>
<feature type="transmembrane region" description="Helical" evidence="1">
    <location>
        <begin position="76"/>
        <end position="96"/>
    </location>
</feature>
<evidence type="ECO:0000313" key="3">
    <source>
        <dbReference type="Proteomes" id="UP000273675"/>
    </source>
</evidence>
<comment type="caution">
    <text evidence="2">The sequence shown here is derived from an EMBL/GenBank/DDBJ whole genome shotgun (WGS) entry which is preliminary data.</text>
</comment>
<keyword evidence="1" id="KW-0472">Membrane</keyword>
<gene>
    <name evidence="2" type="ORF">C7435_0903</name>
</gene>
<feature type="transmembrane region" description="Helical" evidence="1">
    <location>
        <begin position="189"/>
        <end position="208"/>
    </location>
</feature>
<accession>A0A495DLZ9</accession>